<reference evidence="1 2" key="1">
    <citation type="submission" date="2022-05" db="EMBL/GenBank/DDBJ databases">
        <authorList>
            <consortium name="Genoscope - CEA"/>
            <person name="William W."/>
        </authorList>
    </citation>
    <scope>NUCLEOTIDE SEQUENCE [LARGE SCALE GENOMIC DNA]</scope>
</reference>
<accession>A0ABN8NVS0</accession>
<dbReference type="Proteomes" id="UP001159405">
    <property type="component" value="Unassembled WGS sequence"/>
</dbReference>
<organism evidence="1 2">
    <name type="scientific">Porites lobata</name>
    <dbReference type="NCBI Taxonomy" id="104759"/>
    <lineage>
        <taxon>Eukaryota</taxon>
        <taxon>Metazoa</taxon>
        <taxon>Cnidaria</taxon>
        <taxon>Anthozoa</taxon>
        <taxon>Hexacorallia</taxon>
        <taxon>Scleractinia</taxon>
        <taxon>Fungiina</taxon>
        <taxon>Poritidae</taxon>
        <taxon>Porites</taxon>
    </lineage>
</organism>
<proteinExistence type="predicted"/>
<protein>
    <submittedName>
        <fullName evidence="1">Uncharacterized protein</fullName>
    </submittedName>
</protein>
<comment type="caution">
    <text evidence="1">The sequence shown here is derived from an EMBL/GenBank/DDBJ whole genome shotgun (WGS) entry which is preliminary data.</text>
</comment>
<keyword evidence="2" id="KW-1185">Reference proteome</keyword>
<evidence type="ECO:0000313" key="2">
    <source>
        <dbReference type="Proteomes" id="UP001159405"/>
    </source>
</evidence>
<name>A0ABN8NVS0_9CNID</name>
<gene>
    <name evidence="1" type="ORF">PLOB_00027209</name>
</gene>
<dbReference type="EMBL" id="CALNXK010000033">
    <property type="protein sequence ID" value="CAH3119122.1"/>
    <property type="molecule type" value="Genomic_DNA"/>
</dbReference>
<evidence type="ECO:0000313" key="1">
    <source>
        <dbReference type="EMBL" id="CAH3119122.1"/>
    </source>
</evidence>
<sequence length="86" mass="9897">MPREISKHRTGQPINHVAFVNADHELHNVSGHLSVNWSYLITEMKRENPAKYLFYGILLWKLPSVEQLSEEEVFVGVQSIFPGHKA</sequence>